<feature type="compositionally biased region" description="Pro residues" evidence="1">
    <location>
        <begin position="70"/>
        <end position="80"/>
    </location>
</feature>
<proteinExistence type="predicted"/>
<name>A0AAW0UC66_SCYPA</name>
<reference evidence="2 3" key="1">
    <citation type="submission" date="2023-03" db="EMBL/GenBank/DDBJ databases">
        <title>High-quality genome of Scylla paramamosain provides insights in environmental adaptation.</title>
        <authorList>
            <person name="Zhang L."/>
        </authorList>
    </citation>
    <scope>NUCLEOTIDE SEQUENCE [LARGE SCALE GENOMIC DNA]</scope>
    <source>
        <strain evidence="2">LZ_2023a</strain>
        <tissue evidence="2">Muscle</tissue>
    </source>
</reference>
<evidence type="ECO:0000313" key="3">
    <source>
        <dbReference type="Proteomes" id="UP001487740"/>
    </source>
</evidence>
<evidence type="ECO:0000256" key="1">
    <source>
        <dbReference type="SAM" id="MobiDB-lite"/>
    </source>
</evidence>
<evidence type="ECO:0000313" key="2">
    <source>
        <dbReference type="EMBL" id="KAK8397265.1"/>
    </source>
</evidence>
<dbReference type="Proteomes" id="UP001487740">
    <property type="component" value="Unassembled WGS sequence"/>
</dbReference>
<dbReference type="EMBL" id="JARAKH010000014">
    <property type="protein sequence ID" value="KAK8397265.1"/>
    <property type="molecule type" value="Genomic_DNA"/>
</dbReference>
<feature type="region of interest" description="Disordered" evidence="1">
    <location>
        <begin position="70"/>
        <end position="91"/>
    </location>
</feature>
<sequence>MFIFRSCEALPSPHGSSWAVWRVCCSEEGLEGRTAITPALPQSQRAGQCAVASRQRSSHCVCSRALCYPSRPPSSVPPDFPDNTEDPHMWP</sequence>
<dbReference type="AlphaFoldDB" id="A0AAW0UC66"/>
<keyword evidence="3" id="KW-1185">Reference proteome</keyword>
<comment type="caution">
    <text evidence="2">The sequence shown here is derived from an EMBL/GenBank/DDBJ whole genome shotgun (WGS) entry which is preliminary data.</text>
</comment>
<accession>A0AAW0UC66</accession>
<protein>
    <submittedName>
        <fullName evidence="2">Uncharacterized protein</fullName>
    </submittedName>
</protein>
<organism evidence="2 3">
    <name type="scientific">Scylla paramamosain</name>
    <name type="common">Mud crab</name>
    <dbReference type="NCBI Taxonomy" id="85552"/>
    <lineage>
        <taxon>Eukaryota</taxon>
        <taxon>Metazoa</taxon>
        <taxon>Ecdysozoa</taxon>
        <taxon>Arthropoda</taxon>
        <taxon>Crustacea</taxon>
        <taxon>Multicrustacea</taxon>
        <taxon>Malacostraca</taxon>
        <taxon>Eumalacostraca</taxon>
        <taxon>Eucarida</taxon>
        <taxon>Decapoda</taxon>
        <taxon>Pleocyemata</taxon>
        <taxon>Brachyura</taxon>
        <taxon>Eubrachyura</taxon>
        <taxon>Portunoidea</taxon>
        <taxon>Portunidae</taxon>
        <taxon>Portuninae</taxon>
        <taxon>Scylla</taxon>
    </lineage>
</organism>
<gene>
    <name evidence="2" type="ORF">O3P69_004754</name>
</gene>